<dbReference type="PROSITE" id="PS50082">
    <property type="entry name" value="WD_REPEATS_2"/>
    <property type="match status" value="1"/>
</dbReference>
<dbReference type="SMART" id="SM00320">
    <property type="entry name" value="WD40"/>
    <property type="match status" value="3"/>
</dbReference>
<feature type="region of interest" description="Disordered" evidence="4">
    <location>
        <begin position="1"/>
        <end position="54"/>
    </location>
</feature>
<dbReference type="PANTHER" id="PTHR44472">
    <property type="entry name" value="DDB1- AND CUL4-ASSOCIATED FACTOR 4-RELATED"/>
    <property type="match status" value="1"/>
</dbReference>
<dbReference type="PANTHER" id="PTHR44472:SF1">
    <property type="entry name" value="DDB1 AND CUL4 ASSOCIATED FACTOR 4"/>
    <property type="match status" value="1"/>
</dbReference>
<evidence type="ECO:0000256" key="1">
    <source>
        <dbReference type="ARBA" id="ARBA00022574"/>
    </source>
</evidence>
<sequence>MPPKELPGFYYDPDKNRYFPTKGRIPGAATRPPRPPPPPAEPSPPPTARRKRARQSELLHAREMYGGGVIFSKNNKSTFKQQCQYTQASQPMVWKYQGTTLVADKALEELHAMVQTPSGLRESKLLATGSTNGSIRLFGLGTALENFEDGMEFLPQPVWTPLGKQIAAVNSPLANIWSSETAFSNFSSSISCIKKFGRNFHDAASTNSSVQQALLLDIINMVATLGSGGSGGSVYIMDMSTIDSATVSRNAHERIERVASFDRTVWTADCNSDGTQVVLGTNTGAGLLNLETGTLSWLYRCKSDILSQQFVHSGNVVLCGLRNGSIVPVDVRERHSNHPTGRSSPSTARGTVPMLSARHNGRGRNQADKAKSSRVISMPSAVCSLVSLSSDEHYFLGSSMDGSIKLFDLRLIQKGAIQSYAGHVNSHNNLPLVVDPSETLLMSGGEDCTVRIWSIKTGEQIFAKSVADTLFTALCWPESNLNLDGSSSLFDLNHSWGAWMGSRDGLFYMHGT</sequence>
<organism evidence="5 6">
    <name type="scientific">Triticum aestivum</name>
    <name type="common">Wheat</name>
    <dbReference type="NCBI Taxonomy" id="4565"/>
    <lineage>
        <taxon>Eukaryota</taxon>
        <taxon>Viridiplantae</taxon>
        <taxon>Streptophyta</taxon>
        <taxon>Embryophyta</taxon>
        <taxon>Tracheophyta</taxon>
        <taxon>Spermatophyta</taxon>
        <taxon>Magnoliopsida</taxon>
        <taxon>Liliopsida</taxon>
        <taxon>Poales</taxon>
        <taxon>Poaceae</taxon>
        <taxon>BOP clade</taxon>
        <taxon>Pooideae</taxon>
        <taxon>Triticodae</taxon>
        <taxon>Triticeae</taxon>
        <taxon>Triticinae</taxon>
        <taxon>Triticum</taxon>
    </lineage>
</organism>
<accession>A0A7H4LH88</accession>
<name>A0A7H4LH88_WHEAT</name>
<dbReference type="AlphaFoldDB" id="A0A7H4LH88"/>
<evidence type="ECO:0000256" key="4">
    <source>
        <dbReference type="SAM" id="MobiDB-lite"/>
    </source>
</evidence>
<dbReference type="InterPro" id="IPR052254">
    <property type="entry name" value="CUL4-DDB1_E3_ligase_receptor"/>
</dbReference>
<dbReference type="SUPFAM" id="SSF50978">
    <property type="entry name" value="WD40 repeat-like"/>
    <property type="match status" value="1"/>
</dbReference>
<feature type="compositionally biased region" description="Pro residues" evidence="4">
    <location>
        <begin position="32"/>
        <end position="47"/>
    </location>
</feature>
<evidence type="ECO:0000256" key="2">
    <source>
        <dbReference type="ARBA" id="ARBA00022737"/>
    </source>
</evidence>
<keyword evidence="2" id="KW-0677">Repeat</keyword>
<dbReference type="Proteomes" id="UP000280104">
    <property type="component" value="Chromosome II"/>
</dbReference>
<feature type="region of interest" description="Disordered" evidence="4">
    <location>
        <begin position="333"/>
        <end position="373"/>
    </location>
</feature>
<dbReference type="InterPro" id="IPR015943">
    <property type="entry name" value="WD40/YVTN_repeat-like_dom_sf"/>
</dbReference>
<dbReference type="Gene3D" id="2.130.10.10">
    <property type="entry name" value="YVTN repeat-like/Quinoprotein amine dehydrogenase"/>
    <property type="match status" value="2"/>
</dbReference>
<dbReference type="EMBL" id="LS480641">
    <property type="protein sequence ID" value="SPT17976.1"/>
    <property type="molecule type" value="Genomic_DNA"/>
</dbReference>
<evidence type="ECO:0000313" key="5">
    <source>
        <dbReference type="EMBL" id="SPT17976.1"/>
    </source>
</evidence>
<evidence type="ECO:0000313" key="6">
    <source>
        <dbReference type="Proteomes" id="UP000280104"/>
    </source>
</evidence>
<feature type="compositionally biased region" description="Polar residues" evidence="4">
    <location>
        <begin position="338"/>
        <end position="349"/>
    </location>
</feature>
<protein>
    <submittedName>
        <fullName evidence="5">Uncharacterized protein</fullName>
    </submittedName>
</protein>
<keyword evidence="1 3" id="KW-0853">WD repeat</keyword>
<dbReference type="InterPro" id="IPR001680">
    <property type="entry name" value="WD40_rpt"/>
</dbReference>
<gene>
    <name evidence="5" type="ORF">CAMPLR22A2D_LOCUS2586</name>
</gene>
<dbReference type="Pfam" id="PF23761">
    <property type="entry name" value="Beta-prop_DCAF4"/>
    <property type="match status" value="1"/>
</dbReference>
<dbReference type="InterPro" id="IPR036322">
    <property type="entry name" value="WD40_repeat_dom_sf"/>
</dbReference>
<reference evidence="5 6" key="1">
    <citation type="submission" date="2018-05" db="EMBL/GenBank/DDBJ databases">
        <authorList>
            <person name="Thind KAUR A."/>
        </authorList>
    </citation>
    <scope>NUCLEOTIDE SEQUENCE [LARGE SCALE GENOMIC DNA]</scope>
</reference>
<evidence type="ECO:0000256" key="3">
    <source>
        <dbReference type="PROSITE-ProRule" id="PRU00221"/>
    </source>
</evidence>
<feature type="repeat" description="WD" evidence="3">
    <location>
        <begin position="432"/>
        <end position="463"/>
    </location>
</feature>
<proteinExistence type="predicted"/>
<dbReference type="Gramene" id="TraesPARA_EIv1.0_0690810.1">
    <property type="protein sequence ID" value="TraesPARA_EIv1.0_0690810.1.CDS"/>
    <property type="gene ID" value="TraesPARA_EIv1.0_0690810"/>
</dbReference>